<evidence type="ECO:0000256" key="3">
    <source>
        <dbReference type="ARBA" id="ARBA00009759"/>
    </source>
</evidence>
<dbReference type="STRING" id="1576369.SAMN05421753_11646"/>
<dbReference type="Pfam" id="PF00459">
    <property type="entry name" value="Inositol_P"/>
    <property type="match status" value="1"/>
</dbReference>
<feature type="binding site" evidence="7">
    <location>
        <position position="92"/>
    </location>
    <ligand>
        <name>Mg(2+)</name>
        <dbReference type="ChEBI" id="CHEBI:18420"/>
        <label>1</label>
        <note>catalytic</note>
    </ligand>
</feature>
<feature type="binding site" evidence="7">
    <location>
        <position position="89"/>
    </location>
    <ligand>
        <name>Mg(2+)</name>
        <dbReference type="ChEBI" id="CHEBI:18420"/>
        <label>1</label>
        <note>catalytic</note>
    </ligand>
</feature>
<protein>
    <recommendedName>
        <fullName evidence="8">Inositol-1-monophosphatase</fullName>
        <ecNumber evidence="8">3.1.3.25</ecNumber>
    </recommendedName>
</protein>
<dbReference type="Gene3D" id="3.30.540.10">
    <property type="entry name" value="Fructose-1,6-Bisphosphatase, subunit A, domain 1"/>
    <property type="match status" value="1"/>
</dbReference>
<accession>A0A1I3P644</accession>
<dbReference type="GO" id="GO:0046854">
    <property type="term" value="P:phosphatidylinositol phosphate biosynthetic process"/>
    <property type="evidence" value="ECO:0007669"/>
    <property type="project" value="InterPro"/>
</dbReference>
<dbReference type="AlphaFoldDB" id="A0A1I3P644"/>
<comment type="cofactor">
    <cofactor evidence="2 7 8">
        <name>Mg(2+)</name>
        <dbReference type="ChEBI" id="CHEBI:18420"/>
    </cofactor>
</comment>
<dbReference type="EMBL" id="FOQD01000016">
    <property type="protein sequence ID" value="SFJ16871.1"/>
    <property type="molecule type" value="Genomic_DNA"/>
</dbReference>
<keyword evidence="4 7" id="KW-0479">Metal-binding</keyword>
<keyword evidence="6 7" id="KW-0460">Magnesium</keyword>
<keyword evidence="5 8" id="KW-0378">Hydrolase</keyword>
<dbReference type="PROSITE" id="PS00629">
    <property type="entry name" value="IMP_1"/>
    <property type="match status" value="1"/>
</dbReference>
<dbReference type="GO" id="GO:0006020">
    <property type="term" value="P:inositol metabolic process"/>
    <property type="evidence" value="ECO:0007669"/>
    <property type="project" value="TreeGrafter"/>
</dbReference>
<dbReference type="RefSeq" id="WP_092053878.1">
    <property type="nucleotide sequence ID" value="NZ_FOQD01000016.1"/>
</dbReference>
<feature type="binding site" evidence="7">
    <location>
        <position position="91"/>
    </location>
    <ligand>
        <name>Mg(2+)</name>
        <dbReference type="ChEBI" id="CHEBI:18420"/>
        <label>1</label>
        <note>catalytic</note>
    </ligand>
</feature>
<dbReference type="GO" id="GO:0008934">
    <property type="term" value="F:inositol monophosphate 1-phosphatase activity"/>
    <property type="evidence" value="ECO:0007669"/>
    <property type="project" value="InterPro"/>
</dbReference>
<dbReference type="CDD" id="cd01639">
    <property type="entry name" value="IMPase"/>
    <property type="match status" value="1"/>
</dbReference>
<dbReference type="SUPFAM" id="SSF56655">
    <property type="entry name" value="Carbohydrate phosphatase"/>
    <property type="match status" value="1"/>
</dbReference>
<proteinExistence type="inferred from homology"/>
<gene>
    <name evidence="9" type="ORF">SAMN05421753_11646</name>
</gene>
<dbReference type="PANTHER" id="PTHR20854:SF4">
    <property type="entry name" value="INOSITOL-1-MONOPHOSPHATASE-RELATED"/>
    <property type="match status" value="1"/>
</dbReference>
<comment type="catalytic activity">
    <reaction evidence="1 8">
        <text>a myo-inositol phosphate + H2O = myo-inositol + phosphate</text>
        <dbReference type="Rhea" id="RHEA:24056"/>
        <dbReference type="ChEBI" id="CHEBI:15377"/>
        <dbReference type="ChEBI" id="CHEBI:17268"/>
        <dbReference type="ChEBI" id="CHEBI:43474"/>
        <dbReference type="ChEBI" id="CHEBI:84139"/>
        <dbReference type="EC" id="3.1.3.25"/>
    </reaction>
</comment>
<feature type="binding site" evidence="7">
    <location>
        <position position="70"/>
    </location>
    <ligand>
        <name>Mg(2+)</name>
        <dbReference type="ChEBI" id="CHEBI:18420"/>
        <label>1</label>
        <note>catalytic</note>
    </ligand>
</feature>
<evidence type="ECO:0000256" key="4">
    <source>
        <dbReference type="ARBA" id="ARBA00022723"/>
    </source>
</evidence>
<evidence type="ECO:0000256" key="7">
    <source>
        <dbReference type="PIRSR" id="PIRSR600760-2"/>
    </source>
</evidence>
<dbReference type="InterPro" id="IPR020550">
    <property type="entry name" value="Inositol_monophosphatase_CS"/>
</dbReference>
<evidence type="ECO:0000313" key="10">
    <source>
        <dbReference type="Proteomes" id="UP000199518"/>
    </source>
</evidence>
<dbReference type="PRINTS" id="PR00377">
    <property type="entry name" value="IMPHPHTASES"/>
</dbReference>
<dbReference type="PROSITE" id="PS00630">
    <property type="entry name" value="IMP_2"/>
    <property type="match status" value="1"/>
</dbReference>
<evidence type="ECO:0000256" key="2">
    <source>
        <dbReference type="ARBA" id="ARBA00001946"/>
    </source>
</evidence>
<dbReference type="GO" id="GO:0046872">
    <property type="term" value="F:metal ion binding"/>
    <property type="evidence" value="ECO:0007669"/>
    <property type="project" value="UniProtKB-KW"/>
</dbReference>
<feature type="binding site" evidence="7">
    <location>
        <position position="218"/>
    </location>
    <ligand>
        <name>Mg(2+)</name>
        <dbReference type="ChEBI" id="CHEBI:18420"/>
        <label>1</label>
        <note>catalytic</note>
    </ligand>
</feature>
<dbReference type="InterPro" id="IPR000760">
    <property type="entry name" value="Inositol_monophosphatase-like"/>
</dbReference>
<dbReference type="EC" id="3.1.3.25" evidence="8"/>
<dbReference type="PANTHER" id="PTHR20854">
    <property type="entry name" value="INOSITOL MONOPHOSPHATASE"/>
    <property type="match status" value="1"/>
</dbReference>
<organism evidence="9 10">
    <name type="scientific">Planctomicrobium piriforme</name>
    <dbReference type="NCBI Taxonomy" id="1576369"/>
    <lineage>
        <taxon>Bacteria</taxon>
        <taxon>Pseudomonadati</taxon>
        <taxon>Planctomycetota</taxon>
        <taxon>Planctomycetia</taxon>
        <taxon>Planctomycetales</taxon>
        <taxon>Planctomycetaceae</taxon>
        <taxon>Planctomicrobium</taxon>
    </lineage>
</organism>
<evidence type="ECO:0000256" key="1">
    <source>
        <dbReference type="ARBA" id="ARBA00001033"/>
    </source>
</evidence>
<name>A0A1I3P644_9PLAN</name>
<sequence>MDFNQLPPELSLAKLAAQQAGDILMDYLERGFTIREKGESDLVSEADVSAEQAILKLIRDTFPTHEILAEESQTELLGDSVPEHLWIVDPLDGTTNFAHGIPHFAVSIAYLHHGKAQCGVVYNPARQDWYLAALGEGAWWNGSRLAVGEQTSLSNCLIGLGFYYDRGAMMEATLATIHKLFKTGIHGVRRFGTASLDLAQVARGFYGAFFEYQLSPWDFAAGRLLVEEAGGRCTTATGSELPFKKTSVLASNGHLHDTMLQIIDETAGQLFRK</sequence>
<dbReference type="GO" id="GO:0007165">
    <property type="term" value="P:signal transduction"/>
    <property type="evidence" value="ECO:0007669"/>
    <property type="project" value="TreeGrafter"/>
</dbReference>
<keyword evidence="10" id="KW-1185">Reference proteome</keyword>
<dbReference type="InterPro" id="IPR020583">
    <property type="entry name" value="Inositol_monoP_metal-BS"/>
</dbReference>
<evidence type="ECO:0000256" key="5">
    <source>
        <dbReference type="ARBA" id="ARBA00022801"/>
    </source>
</evidence>
<dbReference type="Proteomes" id="UP000199518">
    <property type="component" value="Unassembled WGS sequence"/>
</dbReference>
<dbReference type="InterPro" id="IPR033942">
    <property type="entry name" value="IMPase"/>
</dbReference>
<comment type="similarity">
    <text evidence="3 8">Belongs to the inositol monophosphatase superfamily.</text>
</comment>
<evidence type="ECO:0000313" key="9">
    <source>
        <dbReference type="EMBL" id="SFJ16871.1"/>
    </source>
</evidence>
<reference evidence="10" key="1">
    <citation type="submission" date="2016-10" db="EMBL/GenBank/DDBJ databases">
        <authorList>
            <person name="Varghese N."/>
            <person name="Submissions S."/>
        </authorList>
    </citation>
    <scope>NUCLEOTIDE SEQUENCE [LARGE SCALE GENOMIC DNA]</scope>
    <source>
        <strain evidence="10">DSM 26348</strain>
    </source>
</reference>
<dbReference type="FunFam" id="3.30.540.10:FF:000003">
    <property type="entry name" value="Inositol-1-monophosphatase"/>
    <property type="match status" value="1"/>
</dbReference>
<dbReference type="Gene3D" id="3.40.190.80">
    <property type="match status" value="1"/>
</dbReference>
<evidence type="ECO:0000256" key="6">
    <source>
        <dbReference type="ARBA" id="ARBA00022842"/>
    </source>
</evidence>
<evidence type="ECO:0000256" key="8">
    <source>
        <dbReference type="RuleBase" id="RU364068"/>
    </source>
</evidence>
<dbReference type="OrthoDB" id="9772456at2"/>